<proteinExistence type="predicted"/>
<dbReference type="AlphaFoldDB" id="A0AAU9RCP7"/>
<feature type="domain" description="Apple" evidence="7">
    <location>
        <begin position="268"/>
        <end position="349"/>
    </location>
</feature>
<accession>A0AAU9RCP7</accession>
<dbReference type="PROSITE" id="PS50927">
    <property type="entry name" value="BULB_LECTIN"/>
    <property type="match status" value="1"/>
</dbReference>
<keyword evidence="3" id="KW-0325">Glycoprotein</keyword>
<dbReference type="PANTHER" id="PTHR32444">
    <property type="entry name" value="BULB-TYPE LECTIN DOMAIN-CONTAINING PROTEIN"/>
    <property type="match status" value="1"/>
</dbReference>
<dbReference type="InterPro" id="IPR001480">
    <property type="entry name" value="Bulb-type_lectin_dom"/>
</dbReference>
<reference evidence="8 9" key="1">
    <citation type="submission" date="2022-03" db="EMBL/GenBank/DDBJ databases">
        <authorList>
            <person name="Nunn A."/>
            <person name="Chopra R."/>
            <person name="Nunn A."/>
            <person name="Contreras Garrido A."/>
        </authorList>
    </citation>
    <scope>NUCLEOTIDE SEQUENCE [LARGE SCALE GENOMIC DNA]</scope>
</reference>
<feature type="chain" id="PRO_5043314253" evidence="5">
    <location>
        <begin position="23"/>
        <end position="520"/>
    </location>
</feature>
<keyword evidence="4" id="KW-0472">Membrane</keyword>
<evidence type="ECO:0000256" key="2">
    <source>
        <dbReference type="ARBA" id="ARBA00023157"/>
    </source>
</evidence>
<dbReference type="EMBL" id="OU466857">
    <property type="protein sequence ID" value="CAH2038240.1"/>
    <property type="molecule type" value="Genomic_DNA"/>
</dbReference>
<gene>
    <name evidence="8" type="ORF">TAV2_LOCUS2759</name>
</gene>
<keyword evidence="4" id="KW-0812">Transmembrane</keyword>
<evidence type="ECO:0000259" key="6">
    <source>
        <dbReference type="PROSITE" id="PS50927"/>
    </source>
</evidence>
<name>A0AAU9RCP7_THLAR</name>
<dbReference type="Gene3D" id="2.90.10.10">
    <property type="entry name" value="Bulb-type lectin domain"/>
    <property type="match status" value="1"/>
</dbReference>
<keyword evidence="2" id="KW-1015">Disulfide bond</keyword>
<evidence type="ECO:0000313" key="9">
    <source>
        <dbReference type="Proteomes" id="UP000836841"/>
    </source>
</evidence>
<dbReference type="CDD" id="cd00028">
    <property type="entry name" value="B_lectin"/>
    <property type="match status" value="1"/>
</dbReference>
<dbReference type="SMART" id="SM00108">
    <property type="entry name" value="B_lectin"/>
    <property type="match status" value="1"/>
</dbReference>
<dbReference type="SUPFAM" id="SSF51110">
    <property type="entry name" value="alpha-D-mannose-specific plant lectins"/>
    <property type="match status" value="1"/>
</dbReference>
<feature type="domain" description="Bulb-type lectin" evidence="6">
    <location>
        <begin position="23"/>
        <end position="146"/>
    </location>
</feature>
<dbReference type="Pfam" id="PF00954">
    <property type="entry name" value="S_locus_glycop"/>
    <property type="match status" value="1"/>
</dbReference>
<dbReference type="PANTHER" id="PTHR32444:SF247">
    <property type="entry name" value="OS01G0958200 PROTEIN"/>
    <property type="match status" value="1"/>
</dbReference>
<evidence type="ECO:0000313" key="8">
    <source>
        <dbReference type="EMBL" id="CAH2038240.1"/>
    </source>
</evidence>
<protein>
    <submittedName>
        <fullName evidence="8">Uncharacterized protein</fullName>
    </submittedName>
</protein>
<feature type="signal peptide" evidence="5">
    <location>
        <begin position="1"/>
        <end position="22"/>
    </location>
</feature>
<dbReference type="CDD" id="cd01098">
    <property type="entry name" value="PAN_AP_plant"/>
    <property type="match status" value="1"/>
</dbReference>
<feature type="transmembrane region" description="Helical" evidence="4">
    <location>
        <begin position="381"/>
        <end position="403"/>
    </location>
</feature>
<dbReference type="GO" id="GO:0048544">
    <property type="term" value="P:recognition of pollen"/>
    <property type="evidence" value="ECO:0007669"/>
    <property type="project" value="InterPro"/>
</dbReference>
<dbReference type="PROSITE" id="PS50948">
    <property type="entry name" value="PAN"/>
    <property type="match status" value="1"/>
</dbReference>
<keyword evidence="4" id="KW-1133">Transmembrane helix</keyword>
<dbReference type="Pfam" id="PF08276">
    <property type="entry name" value="PAN_2"/>
    <property type="match status" value="1"/>
</dbReference>
<keyword evidence="9" id="KW-1185">Reference proteome</keyword>
<sequence>MFFISSNYRFLMMFLYLQVCFSTDRILTNQSLSGDQTIVSSGGVFELGLFEQGTSNLCYLGIRYWQISTQTIVWVANREFPAPSRDTAYLQISDGNLVLQDGRKKIIWSTRVNSTSGGDVEAFDRTSKGNSLVTVWNGTKSYWSSGAWDHQLGIFEQVTDRNLSFEFDVNGSNYVTYSVSNQNPFRLVMDVSGQLTAYSWVEKQQAWDTKWSAPKQRCKAYGSCGSFGICNEDSDSDSSCECILNISRRSGSVDSSGVCVSKTYLTKCGKGDDKFLPLKNVKLATDPEAWVSTKFLVSHSCDSACLADCSCRAYAYDANRCLMWRSDIFNLQQLHANNSEGKTFYVRLTPDYISPAALNNDNSGDLEDISGRAKHRKVRTIVLAVLLPSVAAAALFISLYCYFSSPQRSRRAQRGKKQSNEAWESWCETKGVSIIDEALDDSYSLKEVMRCVHIALLCVQDHPTDRPTISQIVYMLSNDHDLPIPNQPTFTNVLNCNQRLVPSDYVYSINEATQSTMEGR</sequence>
<dbReference type="InterPro" id="IPR000858">
    <property type="entry name" value="S_locus_glycoprot_dom"/>
</dbReference>
<organism evidence="8 9">
    <name type="scientific">Thlaspi arvense</name>
    <name type="common">Field penny-cress</name>
    <dbReference type="NCBI Taxonomy" id="13288"/>
    <lineage>
        <taxon>Eukaryota</taxon>
        <taxon>Viridiplantae</taxon>
        <taxon>Streptophyta</taxon>
        <taxon>Embryophyta</taxon>
        <taxon>Tracheophyta</taxon>
        <taxon>Spermatophyta</taxon>
        <taxon>Magnoliopsida</taxon>
        <taxon>eudicotyledons</taxon>
        <taxon>Gunneridae</taxon>
        <taxon>Pentapetalae</taxon>
        <taxon>rosids</taxon>
        <taxon>malvids</taxon>
        <taxon>Brassicales</taxon>
        <taxon>Brassicaceae</taxon>
        <taxon>Thlaspideae</taxon>
        <taxon>Thlaspi</taxon>
    </lineage>
</organism>
<dbReference type="Proteomes" id="UP000836841">
    <property type="component" value="Chromosome 1"/>
</dbReference>
<evidence type="ECO:0000259" key="7">
    <source>
        <dbReference type="PROSITE" id="PS50948"/>
    </source>
</evidence>
<dbReference type="Gene3D" id="1.10.510.10">
    <property type="entry name" value="Transferase(Phosphotransferase) domain 1"/>
    <property type="match status" value="1"/>
</dbReference>
<evidence type="ECO:0000256" key="3">
    <source>
        <dbReference type="ARBA" id="ARBA00023180"/>
    </source>
</evidence>
<evidence type="ECO:0000256" key="1">
    <source>
        <dbReference type="ARBA" id="ARBA00022729"/>
    </source>
</evidence>
<evidence type="ECO:0000256" key="4">
    <source>
        <dbReference type="SAM" id="Phobius"/>
    </source>
</evidence>
<dbReference type="InterPro" id="IPR036426">
    <property type="entry name" value="Bulb-type_lectin_dom_sf"/>
</dbReference>
<dbReference type="InterPro" id="IPR003609">
    <property type="entry name" value="Pan_app"/>
</dbReference>
<keyword evidence="1 5" id="KW-0732">Signal</keyword>
<evidence type="ECO:0000256" key="5">
    <source>
        <dbReference type="SAM" id="SignalP"/>
    </source>
</evidence>
<dbReference type="SMART" id="SM00473">
    <property type="entry name" value="PAN_AP"/>
    <property type="match status" value="1"/>
</dbReference>